<gene>
    <name evidence="1" type="ORF">M9Y10_013138</name>
</gene>
<protein>
    <submittedName>
        <fullName evidence="1">Uncharacterized protein</fullName>
    </submittedName>
</protein>
<accession>A0ABR2I668</accession>
<dbReference type="InterPro" id="IPR011989">
    <property type="entry name" value="ARM-like"/>
</dbReference>
<keyword evidence="2" id="KW-1185">Reference proteome</keyword>
<sequence>MIKKQKKEKTLFEKQIKMLFPSHTVPKKSTRTISQADFTEKCELLSCQMASIFIFQPNILDLYDDFLKILNDMISMISDDIYYPYNIFSSNSIPRSLTILIKTFPNSEVYYKSFKMSEILSKDQSCAIQFCSTSDFIPLVLQCLSIMVHDFNNNNLSIILTLLSILSNIFNNTDNGMIKYCSSMNKLLFELINQIQNEIIIENALLVISNTLKYHQYHSLQDLLEVASFFISNINYAVQPAYSRILYILHQIIDISKESIHIIMNQSTIQLFLQFVLNSSLNTKIATVLVFISLLKKSDDQYKEIIYQELTCSWFKNIWDISQPEMRGSLSELFYYLIYYNRSYLQQAMDNKIMPMILSSMNESSFSLRAVIFQNIVQITLALENIDFTLFLINNNFLSTIDEFISINDVDVMPFVVKFYYYLFQLMEKKQITIDSFDFENLHEQLSNTNVFDIDISNKIRIILKSIESIEEN</sequence>
<organism evidence="1 2">
    <name type="scientific">Tritrichomonas musculus</name>
    <dbReference type="NCBI Taxonomy" id="1915356"/>
    <lineage>
        <taxon>Eukaryota</taxon>
        <taxon>Metamonada</taxon>
        <taxon>Parabasalia</taxon>
        <taxon>Tritrichomonadida</taxon>
        <taxon>Tritrichomonadidae</taxon>
        <taxon>Tritrichomonas</taxon>
    </lineage>
</organism>
<evidence type="ECO:0000313" key="1">
    <source>
        <dbReference type="EMBL" id="KAK8858038.1"/>
    </source>
</evidence>
<dbReference type="EMBL" id="JAPFFF010000019">
    <property type="protein sequence ID" value="KAK8858038.1"/>
    <property type="molecule type" value="Genomic_DNA"/>
</dbReference>
<proteinExistence type="predicted"/>
<dbReference type="Proteomes" id="UP001470230">
    <property type="component" value="Unassembled WGS sequence"/>
</dbReference>
<name>A0ABR2I668_9EUKA</name>
<dbReference type="SUPFAM" id="SSF48371">
    <property type="entry name" value="ARM repeat"/>
    <property type="match status" value="1"/>
</dbReference>
<evidence type="ECO:0000313" key="2">
    <source>
        <dbReference type="Proteomes" id="UP001470230"/>
    </source>
</evidence>
<dbReference type="Gene3D" id="1.25.10.10">
    <property type="entry name" value="Leucine-rich Repeat Variant"/>
    <property type="match status" value="1"/>
</dbReference>
<comment type="caution">
    <text evidence="1">The sequence shown here is derived from an EMBL/GenBank/DDBJ whole genome shotgun (WGS) entry which is preliminary data.</text>
</comment>
<reference evidence="1 2" key="1">
    <citation type="submission" date="2024-04" db="EMBL/GenBank/DDBJ databases">
        <title>Tritrichomonas musculus Genome.</title>
        <authorList>
            <person name="Alves-Ferreira E."/>
            <person name="Grigg M."/>
            <person name="Lorenzi H."/>
            <person name="Galac M."/>
        </authorList>
    </citation>
    <scope>NUCLEOTIDE SEQUENCE [LARGE SCALE GENOMIC DNA]</scope>
    <source>
        <strain evidence="1 2">EAF2021</strain>
    </source>
</reference>
<dbReference type="InterPro" id="IPR016024">
    <property type="entry name" value="ARM-type_fold"/>
</dbReference>